<gene>
    <name evidence="1" type="ORF">J2X87_005380</name>
</gene>
<sequence length="209" mass="22288">MMANRLRHAQAVFFSALPAGKKPQPDQDALLMTTSARLAIMFFAALLSACASRTPPPAPVVRAPIVFGSSQAFSPEAEDVLFRALGLVGTPYRWGGNTPDSGFDCSGLIAYVYRDVAGISLPRTTREMISMQAASVGKEGLQTGDLIFFATNGGSQVSHAGIYVGEGRFVHAPATGGTVKLDSLSKAYWQKAYLSAKRVLQPEHLARNP</sequence>
<accession>A0ACC6JVN4</accession>
<dbReference type="EMBL" id="JAVDSD010000019">
    <property type="protein sequence ID" value="MDR6610274.1"/>
    <property type="molecule type" value="Genomic_DNA"/>
</dbReference>
<organism evidence="1 2">
    <name type="scientific">Pseudomonas synxantha</name>
    <dbReference type="NCBI Taxonomy" id="47883"/>
    <lineage>
        <taxon>Bacteria</taxon>
        <taxon>Pseudomonadati</taxon>
        <taxon>Pseudomonadota</taxon>
        <taxon>Gammaproteobacteria</taxon>
        <taxon>Pseudomonadales</taxon>
        <taxon>Pseudomonadaceae</taxon>
        <taxon>Pseudomonas</taxon>
    </lineage>
</organism>
<name>A0ACC6JVN4_9PSED</name>
<dbReference type="Proteomes" id="UP001259420">
    <property type="component" value="Unassembled WGS sequence"/>
</dbReference>
<comment type="caution">
    <text evidence="1">The sequence shown here is derived from an EMBL/GenBank/DDBJ whole genome shotgun (WGS) entry which is preliminary data.</text>
</comment>
<protein>
    <submittedName>
        <fullName evidence="1">Cell wall-associated NlpC family hydrolase</fullName>
    </submittedName>
</protein>
<evidence type="ECO:0000313" key="1">
    <source>
        <dbReference type="EMBL" id="MDR6610274.1"/>
    </source>
</evidence>
<keyword evidence="2" id="KW-1185">Reference proteome</keyword>
<reference evidence="1" key="1">
    <citation type="submission" date="2023-07" db="EMBL/GenBank/DDBJ databases">
        <title>Sorghum-associated microbial communities from plants grown in Nebraska, USA.</title>
        <authorList>
            <person name="Schachtman D."/>
        </authorList>
    </citation>
    <scope>NUCLEOTIDE SEQUENCE</scope>
    <source>
        <strain evidence="1">BE46</strain>
    </source>
</reference>
<evidence type="ECO:0000313" key="2">
    <source>
        <dbReference type="Proteomes" id="UP001259420"/>
    </source>
</evidence>
<keyword evidence="1" id="KW-0378">Hydrolase</keyword>
<proteinExistence type="predicted"/>